<feature type="transmembrane region" description="Helical" evidence="1">
    <location>
        <begin position="378"/>
        <end position="396"/>
    </location>
</feature>
<feature type="transmembrane region" description="Helical" evidence="1">
    <location>
        <begin position="324"/>
        <end position="341"/>
    </location>
</feature>
<evidence type="ECO:0000256" key="1">
    <source>
        <dbReference type="SAM" id="Phobius"/>
    </source>
</evidence>
<dbReference type="SMART" id="SM00044">
    <property type="entry name" value="CYCc"/>
    <property type="match status" value="1"/>
</dbReference>
<dbReference type="CDD" id="cd07302">
    <property type="entry name" value="CHD"/>
    <property type="match status" value="1"/>
</dbReference>
<organism evidence="3 4">
    <name type="scientific">Marinobacterium alkalitolerans</name>
    <dbReference type="NCBI Taxonomy" id="1542925"/>
    <lineage>
        <taxon>Bacteria</taxon>
        <taxon>Pseudomonadati</taxon>
        <taxon>Pseudomonadota</taxon>
        <taxon>Gammaproteobacteria</taxon>
        <taxon>Oceanospirillales</taxon>
        <taxon>Oceanospirillaceae</taxon>
        <taxon>Marinobacterium</taxon>
    </lineage>
</organism>
<protein>
    <submittedName>
        <fullName evidence="3">Adenylate/guanylate cyclase domain-containing protein</fullName>
    </submittedName>
</protein>
<dbReference type="InterPro" id="IPR001054">
    <property type="entry name" value="A/G_cyclase"/>
</dbReference>
<dbReference type="Proteomes" id="UP000810171">
    <property type="component" value="Unassembled WGS sequence"/>
</dbReference>
<evidence type="ECO:0000259" key="2">
    <source>
        <dbReference type="PROSITE" id="PS50125"/>
    </source>
</evidence>
<name>A0ABS3ZDD2_9GAMM</name>
<dbReference type="InterPro" id="IPR007890">
    <property type="entry name" value="CHASE2"/>
</dbReference>
<dbReference type="Gene3D" id="3.30.70.1230">
    <property type="entry name" value="Nucleotide cyclase"/>
    <property type="match status" value="1"/>
</dbReference>
<dbReference type="SMART" id="SM01080">
    <property type="entry name" value="CHASE2"/>
    <property type="match status" value="1"/>
</dbReference>
<feature type="transmembrane region" description="Helical" evidence="1">
    <location>
        <begin position="348"/>
        <end position="366"/>
    </location>
</feature>
<dbReference type="PROSITE" id="PS50125">
    <property type="entry name" value="GUANYLATE_CYCLASE_2"/>
    <property type="match status" value="1"/>
</dbReference>
<proteinExistence type="predicted"/>
<dbReference type="SUPFAM" id="SSF55073">
    <property type="entry name" value="Nucleotide cyclase"/>
    <property type="match status" value="1"/>
</dbReference>
<dbReference type="PANTHER" id="PTHR43081">
    <property type="entry name" value="ADENYLATE CYCLASE, TERMINAL-DIFFERENTIATION SPECIFIC-RELATED"/>
    <property type="match status" value="1"/>
</dbReference>
<evidence type="ECO:0000313" key="4">
    <source>
        <dbReference type="Proteomes" id="UP000810171"/>
    </source>
</evidence>
<dbReference type="InterPro" id="IPR050697">
    <property type="entry name" value="Adenylyl/Guanylyl_Cyclase_3/4"/>
</dbReference>
<dbReference type="Pfam" id="PF05226">
    <property type="entry name" value="CHASE2"/>
    <property type="match status" value="1"/>
</dbReference>
<feature type="domain" description="Guanylate cyclase" evidence="2">
    <location>
        <begin position="436"/>
        <end position="568"/>
    </location>
</feature>
<comment type="caution">
    <text evidence="3">The sequence shown here is derived from an EMBL/GenBank/DDBJ whole genome shotgun (WGS) entry which is preliminary data.</text>
</comment>
<dbReference type="InterPro" id="IPR029787">
    <property type="entry name" value="Nucleotide_cyclase"/>
</dbReference>
<keyword evidence="1" id="KW-0472">Membrane</keyword>
<sequence>MSDVTGKRTREHTKAFGMVWLITGFLMLAILIQISPPQLLQRTDNMLYDLWLPHNQTRQVDPRILIIDLDDYSLHKHGRWPWPRAKLAQLVNKILAQPVTALGLDILLPEPSAPAADAHLRQALNDPRVVVATAFALTEETAPSEHDWPLASQNIGLSNSLTSQNNGVTYPALGHITPHIDSDGSIRQLSPIICMRQTDSCIPTLAAEMLIKMTGQSIQVTGEQDKKICIARLCQTVHAGSLLIPFRNNLTIRHVSAADILEGNFNPAMLAGAAVFIGTSAAGLGDLVATPLHPQTPGVQVHAHLLSAWLDDYQLRQAYQSQKFELGLLCLATSLLFCWLHAIPYSRILFFSTLGTVFIFIGYHWHSQSWFSPVTSTLIMLWAGSGAGINSLGTLLKERRLLKQSFTHYVPPVVLEELYRQSSPSKALDASRKEVSVLFADIRGFTQLSEQLPPEQLAELTNKLFTQLTNEVFAHQGTLDKFLGDALMAFWGAPIDQPDHATKAVTCALKMQHRVTEINPWLQARGLPALSVSIGIETGLVVVGNLGSAQRLAYTVLGKAANTAARIQTTASNLKQPILIGPQTHAATQRLFKNHHICQVQLKGLSQPVDLFAPDQPTHSLQETPSSQAE</sequence>
<dbReference type="EMBL" id="JACVEW010000023">
    <property type="protein sequence ID" value="MBP0049716.1"/>
    <property type="molecule type" value="Genomic_DNA"/>
</dbReference>
<dbReference type="Pfam" id="PF00211">
    <property type="entry name" value="Guanylate_cyc"/>
    <property type="match status" value="1"/>
</dbReference>
<keyword evidence="4" id="KW-1185">Reference proteome</keyword>
<keyword evidence="1" id="KW-1133">Transmembrane helix</keyword>
<feature type="transmembrane region" description="Helical" evidence="1">
    <location>
        <begin position="15"/>
        <end position="34"/>
    </location>
</feature>
<dbReference type="PANTHER" id="PTHR43081:SF1">
    <property type="entry name" value="ADENYLATE CYCLASE, TERMINAL-DIFFERENTIATION SPECIFIC"/>
    <property type="match status" value="1"/>
</dbReference>
<keyword evidence="1" id="KW-0812">Transmembrane</keyword>
<evidence type="ECO:0000313" key="3">
    <source>
        <dbReference type="EMBL" id="MBP0049716.1"/>
    </source>
</evidence>
<gene>
    <name evidence="3" type="ORF">H9C73_13340</name>
</gene>
<accession>A0ABS3ZDD2</accession>
<reference evidence="3 4" key="1">
    <citation type="submission" date="2020-09" db="EMBL/GenBank/DDBJ databases">
        <authorList>
            <person name="Tanuku N.R.S."/>
        </authorList>
    </citation>
    <scope>NUCLEOTIDE SEQUENCE [LARGE SCALE GENOMIC DNA]</scope>
    <source>
        <strain evidence="3 4">AK62</strain>
    </source>
</reference>
<dbReference type="RefSeq" id="WP_209288401.1">
    <property type="nucleotide sequence ID" value="NZ_JACVEW010000023.1"/>
</dbReference>